<feature type="non-terminal residue" evidence="3">
    <location>
        <position position="1"/>
    </location>
</feature>
<name>A0AAE0J106_9PEZI</name>
<evidence type="ECO:0000313" key="4">
    <source>
        <dbReference type="Proteomes" id="UP001278500"/>
    </source>
</evidence>
<dbReference type="GeneID" id="87862428"/>
<feature type="coiled-coil region" evidence="1">
    <location>
        <begin position="274"/>
        <end position="307"/>
    </location>
</feature>
<reference evidence="3" key="2">
    <citation type="submission" date="2023-06" db="EMBL/GenBank/DDBJ databases">
        <authorList>
            <consortium name="Lawrence Berkeley National Laboratory"/>
            <person name="Haridas S."/>
            <person name="Hensen N."/>
            <person name="Bonometti L."/>
            <person name="Westerberg I."/>
            <person name="Brannstrom I.O."/>
            <person name="Guillou S."/>
            <person name="Cros-Aarteil S."/>
            <person name="Calhoun S."/>
            <person name="Kuo A."/>
            <person name="Mondo S."/>
            <person name="Pangilinan J."/>
            <person name="Riley R."/>
            <person name="Labutti K."/>
            <person name="Andreopoulos B."/>
            <person name="Lipzen A."/>
            <person name="Chen C."/>
            <person name="Yanf M."/>
            <person name="Daum C."/>
            <person name="Ng V."/>
            <person name="Clum A."/>
            <person name="Steindorff A."/>
            <person name="Ohm R."/>
            <person name="Martin F."/>
            <person name="Silar P."/>
            <person name="Natvig D."/>
            <person name="Lalanne C."/>
            <person name="Gautier V."/>
            <person name="Ament-Velasquez S.L."/>
            <person name="Kruys A."/>
            <person name="Hutchinson M.I."/>
            <person name="Powell A.J."/>
            <person name="Barry K."/>
            <person name="Miller A.N."/>
            <person name="Grigoriev I.V."/>
            <person name="Debuchy R."/>
            <person name="Gladieux P."/>
            <person name="Thoren M.H."/>
            <person name="Johannesson H."/>
        </authorList>
    </citation>
    <scope>NUCLEOTIDE SEQUENCE</scope>
    <source>
        <strain evidence="3">CBS 560.94</strain>
    </source>
</reference>
<evidence type="ECO:0000313" key="3">
    <source>
        <dbReference type="EMBL" id="KAK3334695.1"/>
    </source>
</evidence>
<protein>
    <submittedName>
        <fullName evidence="3">Uncharacterized protein</fullName>
    </submittedName>
</protein>
<organism evidence="3 4">
    <name type="scientific">Neurospora tetraspora</name>
    <dbReference type="NCBI Taxonomy" id="94610"/>
    <lineage>
        <taxon>Eukaryota</taxon>
        <taxon>Fungi</taxon>
        <taxon>Dikarya</taxon>
        <taxon>Ascomycota</taxon>
        <taxon>Pezizomycotina</taxon>
        <taxon>Sordariomycetes</taxon>
        <taxon>Sordariomycetidae</taxon>
        <taxon>Sordariales</taxon>
        <taxon>Sordariaceae</taxon>
        <taxon>Neurospora</taxon>
    </lineage>
</organism>
<gene>
    <name evidence="3" type="ORF">B0H65DRAFT_436965</name>
</gene>
<dbReference type="RefSeq" id="XP_062676861.1">
    <property type="nucleotide sequence ID" value="XM_062825274.1"/>
</dbReference>
<dbReference type="AlphaFoldDB" id="A0AAE0J106"/>
<evidence type="ECO:0000256" key="2">
    <source>
        <dbReference type="SAM" id="MobiDB-lite"/>
    </source>
</evidence>
<proteinExistence type="predicted"/>
<feature type="region of interest" description="Disordered" evidence="2">
    <location>
        <begin position="206"/>
        <end position="232"/>
    </location>
</feature>
<evidence type="ECO:0000256" key="1">
    <source>
        <dbReference type="SAM" id="Coils"/>
    </source>
</evidence>
<keyword evidence="1" id="KW-0175">Coiled coil</keyword>
<sequence>ISQNTTPAAETPAVSPAMIPQRPHPRRTAPSGVPFPRRTLRCQDAQIRLPEDSIHEAGRSPVALHVEFHEDEESDSPPRGQGTSRGVYGSQPPIPLQGDEPSLPTRQGTSRWLFTIPPPTHLHESDEDRLIRRNIEVFRRRLRAGLLAPVYHHSQQTRRRPLLFQDMEQPSRQSRRHPRSPSPIPRPSSRRRLTLTSHDSWIEVTLNPAPQADPFRPPPSYSPRNPRLHPTGEDYDLTSSLYHRLHNNGAPPLPVYTPVAGPSERVLQFGGSEYEQRNALLRLLQERNRQEREREEAMEEIRLLTWEEVKSHMESGLAIYGSSR</sequence>
<feature type="region of interest" description="Disordered" evidence="2">
    <location>
        <begin position="152"/>
        <end position="192"/>
    </location>
</feature>
<keyword evidence="4" id="KW-1185">Reference proteome</keyword>
<reference evidence="3" key="1">
    <citation type="journal article" date="2023" name="Mol. Phylogenet. Evol.">
        <title>Genome-scale phylogeny and comparative genomics of the fungal order Sordariales.</title>
        <authorList>
            <person name="Hensen N."/>
            <person name="Bonometti L."/>
            <person name="Westerberg I."/>
            <person name="Brannstrom I.O."/>
            <person name="Guillou S."/>
            <person name="Cros-Aarteil S."/>
            <person name="Calhoun S."/>
            <person name="Haridas S."/>
            <person name="Kuo A."/>
            <person name="Mondo S."/>
            <person name="Pangilinan J."/>
            <person name="Riley R."/>
            <person name="LaButti K."/>
            <person name="Andreopoulos B."/>
            <person name="Lipzen A."/>
            <person name="Chen C."/>
            <person name="Yan M."/>
            <person name="Daum C."/>
            <person name="Ng V."/>
            <person name="Clum A."/>
            <person name="Steindorff A."/>
            <person name="Ohm R.A."/>
            <person name="Martin F."/>
            <person name="Silar P."/>
            <person name="Natvig D.O."/>
            <person name="Lalanne C."/>
            <person name="Gautier V."/>
            <person name="Ament-Velasquez S.L."/>
            <person name="Kruys A."/>
            <person name="Hutchinson M.I."/>
            <person name="Powell A.J."/>
            <person name="Barry K."/>
            <person name="Miller A.N."/>
            <person name="Grigoriev I.V."/>
            <person name="Debuchy R."/>
            <person name="Gladieux P."/>
            <person name="Hiltunen Thoren M."/>
            <person name="Johannesson H."/>
        </authorList>
    </citation>
    <scope>NUCLEOTIDE SEQUENCE</scope>
    <source>
        <strain evidence="3">CBS 560.94</strain>
    </source>
</reference>
<dbReference type="EMBL" id="JAUEPP010000010">
    <property type="protein sequence ID" value="KAK3334695.1"/>
    <property type="molecule type" value="Genomic_DNA"/>
</dbReference>
<feature type="region of interest" description="Disordered" evidence="2">
    <location>
        <begin position="1"/>
        <end position="127"/>
    </location>
</feature>
<dbReference type="Proteomes" id="UP001278500">
    <property type="component" value="Unassembled WGS sequence"/>
</dbReference>
<feature type="compositionally biased region" description="Basic and acidic residues" evidence="2">
    <location>
        <begin position="49"/>
        <end position="58"/>
    </location>
</feature>
<comment type="caution">
    <text evidence="3">The sequence shown here is derived from an EMBL/GenBank/DDBJ whole genome shotgun (WGS) entry which is preliminary data.</text>
</comment>
<accession>A0AAE0J106</accession>